<dbReference type="RefSeq" id="XP_064768584.1">
    <property type="nucleotide sequence ID" value="XM_064912591.1"/>
</dbReference>
<evidence type="ECO:0000313" key="3">
    <source>
        <dbReference type="Proteomes" id="UP001498771"/>
    </source>
</evidence>
<proteinExistence type="predicted"/>
<dbReference type="Proteomes" id="UP001498771">
    <property type="component" value="Unassembled WGS sequence"/>
</dbReference>
<reference evidence="2 3" key="1">
    <citation type="submission" date="2024-03" db="EMBL/GenBank/DDBJ databases">
        <title>Genome-scale model development and genomic sequencing of the oleaginous clade Lipomyces.</title>
        <authorList>
            <consortium name="Lawrence Berkeley National Laboratory"/>
            <person name="Czajka J.J."/>
            <person name="Han Y."/>
            <person name="Kim J."/>
            <person name="Mondo S.J."/>
            <person name="Hofstad B.A."/>
            <person name="Robles A."/>
            <person name="Haridas S."/>
            <person name="Riley R."/>
            <person name="LaButti K."/>
            <person name="Pangilinan J."/>
            <person name="Andreopoulos W."/>
            <person name="Lipzen A."/>
            <person name="Yan J."/>
            <person name="Wang M."/>
            <person name="Ng V."/>
            <person name="Grigoriev I.V."/>
            <person name="Spatafora J.W."/>
            <person name="Magnuson J.K."/>
            <person name="Baker S.E."/>
            <person name="Pomraning K.R."/>
        </authorList>
    </citation>
    <scope>NUCLEOTIDE SEQUENCE [LARGE SCALE GENOMIC DNA]</scope>
    <source>
        <strain evidence="2 3">Phaff 52-87</strain>
    </source>
</reference>
<evidence type="ECO:0000256" key="1">
    <source>
        <dbReference type="SAM" id="MobiDB-lite"/>
    </source>
</evidence>
<feature type="region of interest" description="Disordered" evidence="1">
    <location>
        <begin position="1"/>
        <end position="125"/>
    </location>
</feature>
<protein>
    <submittedName>
        <fullName evidence="2">Uncharacterized protein</fullName>
    </submittedName>
</protein>
<comment type="caution">
    <text evidence="2">The sequence shown here is derived from an EMBL/GenBank/DDBJ whole genome shotgun (WGS) entry which is preliminary data.</text>
</comment>
<organism evidence="2 3">
    <name type="scientific">Myxozyma melibiosi</name>
    <dbReference type="NCBI Taxonomy" id="54550"/>
    <lineage>
        <taxon>Eukaryota</taxon>
        <taxon>Fungi</taxon>
        <taxon>Dikarya</taxon>
        <taxon>Ascomycota</taxon>
        <taxon>Saccharomycotina</taxon>
        <taxon>Lipomycetes</taxon>
        <taxon>Lipomycetales</taxon>
        <taxon>Lipomycetaceae</taxon>
        <taxon>Myxozyma</taxon>
    </lineage>
</organism>
<dbReference type="EMBL" id="JBBJBU010000005">
    <property type="protein sequence ID" value="KAK7205551.1"/>
    <property type="molecule type" value="Genomic_DNA"/>
</dbReference>
<dbReference type="GeneID" id="90038103"/>
<feature type="compositionally biased region" description="Polar residues" evidence="1">
    <location>
        <begin position="24"/>
        <end position="34"/>
    </location>
</feature>
<name>A0ABR1F6S5_9ASCO</name>
<accession>A0ABR1F6S5</accession>
<evidence type="ECO:0000313" key="2">
    <source>
        <dbReference type="EMBL" id="KAK7205551.1"/>
    </source>
</evidence>
<sequence>MAPKRAPSATTTTTTIPVRLNTPDKPTSRSTPTAKSRHLASPSLIATTRSGARKRRLESRQQEEQEEQDEETRRPASPDPLDILPAVSPLKKELEMLGSARKRRRADSVSSPVKARKNDGSVKSPAPNWSVNVTINELSSSPYGAKQTHLAPPAIFEYRSETAKSEDLKQDEQFDVAEGKPARILGELGLNATNVLSLKKSPVAIEKPAYSKPASPSTSAVDRACSPTPSNATVLTTTELPALPRSGIIRSIKKVPNPNPDPKWSKEHWILLTQIHRKRMDPMPSRALVRPSKEVQAAFPNITVDELARRLLALDRIRLKREMGSEQNERRRR</sequence>
<keyword evidence="3" id="KW-1185">Reference proteome</keyword>
<gene>
    <name evidence="2" type="ORF">BZA70DRAFT_278376</name>
</gene>